<evidence type="ECO:0000313" key="4">
    <source>
        <dbReference type="Proteomes" id="UP000061546"/>
    </source>
</evidence>
<organism evidence="3 4">
    <name type="scientific">Companilactobacillus heilongjiangensis</name>
    <dbReference type="NCBI Taxonomy" id="1074467"/>
    <lineage>
        <taxon>Bacteria</taxon>
        <taxon>Bacillati</taxon>
        <taxon>Bacillota</taxon>
        <taxon>Bacilli</taxon>
        <taxon>Lactobacillales</taxon>
        <taxon>Lactobacillaceae</taxon>
        <taxon>Companilactobacillus</taxon>
    </lineage>
</organism>
<accession>A0A0K2LB91</accession>
<feature type="transmembrane region" description="Helical" evidence="1">
    <location>
        <begin position="101"/>
        <end position="116"/>
    </location>
</feature>
<dbReference type="AlphaFoldDB" id="A0A0K2LB91"/>
<evidence type="ECO:0000256" key="1">
    <source>
        <dbReference type="SAM" id="Phobius"/>
    </source>
</evidence>
<dbReference type="Pfam" id="PF13240">
    <property type="entry name" value="Zn_Ribbon_1"/>
    <property type="match status" value="1"/>
</dbReference>
<feature type="transmembrane region" description="Helical" evidence="1">
    <location>
        <begin position="63"/>
        <end position="89"/>
    </location>
</feature>
<evidence type="ECO:0000259" key="2">
    <source>
        <dbReference type="Pfam" id="PF13240"/>
    </source>
</evidence>
<feature type="domain" description="Zinc-ribbon" evidence="2">
    <location>
        <begin position="3"/>
        <end position="25"/>
    </location>
</feature>
<dbReference type="RefSeq" id="WP_041499310.1">
    <property type="nucleotide sequence ID" value="NZ_BJDV01000008.1"/>
</dbReference>
<dbReference type="KEGG" id="lhi:JP39_03350"/>
<proteinExistence type="predicted"/>
<evidence type="ECO:0000313" key="3">
    <source>
        <dbReference type="EMBL" id="ALB28473.1"/>
    </source>
</evidence>
<dbReference type="Proteomes" id="UP000061546">
    <property type="component" value="Chromosome"/>
</dbReference>
<dbReference type="InterPro" id="IPR026870">
    <property type="entry name" value="Zinc_ribbon_dom"/>
</dbReference>
<name>A0A0K2LB91_9LACO</name>
<keyword evidence="1" id="KW-0472">Membrane</keyword>
<protein>
    <recommendedName>
        <fullName evidence="2">Zinc-ribbon domain-containing protein</fullName>
    </recommendedName>
</protein>
<keyword evidence="4" id="KW-1185">Reference proteome</keyword>
<dbReference type="STRING" id="1074467.JP39_03350"/>
<dbReference type="OrthoDB" id="2319231at2"/>
<reference evidence="3 4" key="1">
    <citation type="submission" date="2015-08" db="EMBL/GenBank/DDBJ databases">
        <title>Genomic sequence of Lactobacillus heilongjiangensis DSM 28069, isolated from Chinese traditional pickle.</title>
        <authorList>
            <person name="Jiang X."/>
            <person name="Zheng B."/>
            <person name="Cheng H."/>
        </authorList>
    </citation>
    <scope>NUCLEOTIDE SEQUENCE [LARGE SCALE GENOMIC DNA]</scope>
    <source>
        <strain evidence="3 4">DSM 28069</strain>
    </source>
</reference>
<gene>
    <name evidence="3" type="ORF">JP39_03350</name>
</gene>
<keyword evidence="1" id="KW-1133">Transmembrane helix</keyword>
<sequence>MRFCPNCGAKCNDESIFCSTCGKKLEKSEDYNTEQLTQETVDNTQQARIRYAGGPLGYVNPKIFWPITGILFFFVCLYGRSNFIFGIAIALVRKLDSPREWIYACITLVIAGILAYV</sequence>
<dbReference type="EMBL" id="CP012559">
    <property type="protein sequence ID" value="ALB28473.1"/>
    <property type="molecule type" value="Genomic_DNA"/>
</dbReference>
<keyword evidence="1" id="KW-0812">Transmembrane</keyword>